<reference evidence="1" key="3">
    <citation type="submission" date="1998-09" db="EMBL/GenBank/DDBJ databases">
        <title>The sequence of A. thaliana T12H20.</title>
        <authorList>
            <person name="Cotton M."/>
            <person name="Graves T."/>
            <person name="Sutterer C."/>
            <person name="Modde T."/>
        </authorList>
    </citation>
    <scope>NUCLEOTIDE SEQUENCE</scope>
</reference>
<sequence>MSTKDVVTWTWMIYAYGMYSEGLVPDGVVFIFIINACSHSGLPCFIEHIKKESWM</sequence>
<proteinExistence type="predicted"/>
<evidence type="ECO:0000313" key="1">
    <source>
        <dbReference type="EMBL" id="AAC35530.1"/>
    </source>
</evidence>
<reference evidence="1" key="1">
    <citation type="submission" date="1998-07" db="EMBL/GenBank/DDBJ databases">
        <authorList>
            <person name="Waterston R."/>
        </authorList>
    </citation>
    <scope>NUCLEOTIDE SEQUENCE</scope>
</reference>
<organism evidence="1">
    <name type="scientific">Arabidopsis thaliana</name>
    <name type="common">Mouse-ear cress</name>
    <dbReference type="NCBI Taxonomy" id="3702"/>
    <lineage>
        <taxon>Eukaryota</taxon>
        <taxon>Viridiplantae</taxon>
        <taxon>Streptophyta</taxon>
        <taxon>Embryophyta</taxon>
        <taxon>Tracheophyta</taxon>
        <taxon>Spermatophyta</taxon>
        <taxon>Magnoliopsida</taxon>
        <taxon>eudicotyledons</taxon>
        <taxon>Gunneridae</taxon>
        <taxon>Pentapetalae</taxon>
        <taxon>rosids</taxon>
        <taxon>malvids</taxon>
        <taxon>Brassicales</taxon>
        <taxon>Brassicaceae</taxon>
        <taxon>Camelineae</taxon>
        <taxon>Arabidopsis</taxon>
    </lineage>
</organism>
<protein>
    <submittedName>
        <fullName evidence="1">T12H20.14 protein</fullName>
    </submittedName>
</protein>
<dbReference type="AlphaFoldDB" id="O82495"/>
<name>O82495_ARATH</name>
<reference evidence="1" key="2">
    <citation type="submission" date="1998-09" db="EMBL/GenBank/DDBJ databases">
        <title>The A. thaliana Genome Sequencing Project.</title>
        <authorList>
            <person name="WashU"/>
        </authorList>
    </citation>
    <scope>NUCLEOTIDE SEQUENCE</scope>
</reference>
<dbReference type="EMBL" id="AF080119">
    <property type="protein sequence ID" value="AAC35530.1"/>
    <property type="molecule type" value="Genomic_DNA"/>
</dbReference>
<dbReference type="PIR" id="T01910">
    <property type="entry name" value="T01910"/>
</dbReference>
<gene>
    <name evidence="1" type="primary">T12H20.14</name>
</gene>
<accession>O82495</accession>
<reference key="4">
    <citation type="journal article" date="1999" name="Nature">
        <title>Sequence and analysis of chromosome 4 of the plant Arabidopsis thaliana.</title>
        <authorList>
            <consortium name="EU"/>
            <consortium name="CSHL and WU Arabidopsis Sequencing Project"/>
            <person name="Mayer K."/>
            <person name="Schuller C."/>
            <person name="Wambutt R."/>
            <person name="Murphy G."/>
            <person name="Volckaert G."/>
            <person name="Pohl T."/>
            <person name="Dusterhoft A."/>
            <person name="Stiekema W."/>
            <person name="Entian K.D."/>
            <person name="Terryn N."/>
            <person name="Harris B."/>
            <person name="Ansorge W."/>
            <person name="Brandt P."/>
            <person name="Grivell L."/>
            <person name="Rieger M."/>
            <person name="Weichselgartner M."/>
            <person name="de Simone V."/>
            <person name="Obermaier B."/>
            <person name="Mache R."/>
            <person name="Muller M."/>
            <person name="Kreis M."/>
            <person name="Delseny M."/>
            <person name="Puigdomenech P."/>
            <person name="Watson M."/>
            <person name="Schmidtheini T."/>
            <person name="Reichert B."/>
            <person name="Portatelle D."/>
            <person name="Perez-Alonso M."/>
            <person name="Boutry M."/>
            <person name="Bancroft I."/>
            <person name="Vos P."/>
            <person name="Hoheisel J."/>
            <person name="Zimmermann W."/>
            <person name="Wedler H."/>
            <person name="Ridley P."/>
            <person name="Langham S.A."/>
            <person name="McCullagh B."/>
            <person name="Bilham L."/>
            <person name="Robben J."/>
            <person name="Van der Schueren J."/>
            <person name="Grymonprez B."/>
            <person name="Chuang Y.J."/>
            <person name="Vandenbussche F."/>
            <person name="Braeken M."/>
            <person name="Weltjens I."/>
            <person name="Voet M."/>
            <person name="Bastiaens I."/>
            <person name="Aert R."/>
            <person name="Defoor E."/>
            <person name="Weitzenegger T."/>
            <person name="Bothe G."/>
            <person name="Ramsperger U."/>
            <person name="Hilbert H."/>
            <person name="Braun M."/>
            <person name="Holzer E."/>
            <person name="Brandt A."/>
            <person name="Peters S."/>
            <person name="van Staveren M."/>
            <person name="Dirske W."/>
            <person name="Mooijman P."/>
            <person name="Klein Lankhorst R."/>
            <person name="Rose M."/>
            <person name="Hauf J."/>
            <person name="Kotter P."/>
            <person name="Berneiser S."/>
            <person name="Hempel S."/>
            <person name="Feldpausch M."/>
            <person name="Lamberth S."/>
            <person name="Van den Daele H."/>
            <person name="De Keyser A."/>
            <person name="Buysshaert C."/>
            <person name="Gielen J."/>
            <person name="Villarroel R."/>
            <person name="De Clercq R."/>
            <person name="Van Montagu M."/>
            <person name="Rogers J."/>
            <person name="Cronin A."/>
            <person name="Quail M."/>
            <person name="Bray-Allen S."/>
            <person name="Clark L."/>
            <person name="Doggett J."/>
            <person name="Hall S."/>
            <person name="Kay M."/>
            <person name="Lennard N."/>
            <person name="McLay K."/>
            <person name="Mayes R."/>
            <person name="Pettett A."/>
            <person name="Rajandream M.A."/>
            <person name="Lyne M."/>
            <person name="Benes V."/>
            <person name="Rechmann S."/>
            <person name="Borkova D."/>
            <person name="Blocker H."/>
            <person name="Scharfe M."/>
            <person name="Grimm M."/>
            <person name="Lohnert T.H."/>
            <person name="Dose S."/>
            <person name="de Haan M."/>
            <person name="Maarse A."/>
            <person name="Schafer M."/>
            <person name="Muller-Auer S."/>
            <person name="Gabel C."/>
            <person name="Fuchs M."/>
            <person name="Fartmann B."/>
            <person name="Granderath K."/>
            <person name="Dauner D."/>
            <person name="Herzl A."/>
            <person name="Neumann S."/>
            <person name="Argiriou A."/>
            <person name="Vitale D."/>
            <person name="Liguori R."/>
            <person name="Piravandi E."/>
            <person name="Massenet O."/>
            <person name="Quigley F."/>
            <person name="Clabauld G."/>
            <person name="Mundlein A."/>
            <person name="Felber R."/>
            <person name="Schnabl S."/>
            <person name="Hiller R."/>
            <person name="Schmidt W."/>
            <person name="Lecharny A."/>
            <person name="Aubourg S."/>
            <person name="Chefdor F."/>
            <person name="Cooke R."/>
            <person name="Berger C."/>
            <person name="Montfort A."/>
            <person name="Casacuberta E."/>
            <person name="Gibbons T."/>
            <person name="Weber N."/>
            <person name="Vandenbol M."/>
            <person name="Bargues M."/>
            <person name="Terol J."/>
            <person name="Torres A."/>
            <person name="Perez-Perez A."/>
            <person name="Purnelle B."/>
            <person name="Bent E."/>
            <person name="Johnson S."/>
            <person name="Tacon D."/>
            <person name="Jesse T."/>
            <person name="Heijnen L."/>
            <person name="Schwarz S."/>
            <person name="Scholler P."/>
            <person name="Heber S."/>
            <person name="Francs P."/>
            <person name="Bielke C."/>
            <person name="Frishman D."/>
            <person name="Haase D."/>
            <person name="Lemcke K."/>
            <person name="Mewes H.W."/>
            <person name="Stocker S."/>
            <person name="Zaccaria P."/>
            <person name="Bevan M."/>
            <person name="Wilson R.K."/>
            <person name="de la Bastide M."/>
            <person name="Habermann K."/>
            <person name="Parnell L."/>
            <person name="Dedhia N."/>
            <person name="Gnoj L."/>
            <person name="Schutz K."/>
            <person name="Huang E."/>
            <person name="Spiegel L."/>
            <person name="Sehkon M."/>
            <person name="Murray J."/>
            <person name="Sheet P."/>
            <person name="Cordes M."/>
            <person name="Abu-Threideh J."/>
            <person name="Stoneking T."/>
            <person name="Kalicki J."/>
            <person name="Graves T."/>
            <person name="Harmon G."/>
            <person name="Edwards J."/>
            <person name="Latreille P."/>
            <person name="Courtney L."/>
            <person name="Cloud J."/>
            <person name="Abbott A."/>
            <person name="Scott K."/>
            <person name="Johnson D."/>
            <person name="Minx P."/>
            <person name="Bentley D."/>
            <person name="Fulton B."/>
            <person name="Miller N."/>
            <person name="Greco T."/>
            <person name="Kemp K."/>
            <person name="Kramer J."/>
            <person name="Fulton L."/>
            <person name="Mardis E."/>
            <person name="Dante M."/>
            <person name="Pepin K."/>
            <person name="Hillier L."/>
            <person name="Nelson J."/>
            <person name="Spieth J."/>
            <person name="Ryan E."/>
            <person name="Andrews S."/>
            <person name="Geisel C."/>
            <person name="Layman D."/>
            <person name="Du H."/>
            <person name="Ali J."/>
            <person name="Berghoff A."/>
            <person name="Jones K."/>
            <person name="Drone K."/>
            <person name="Cotton M."/>
            <person name="Joshu C."/>
            <person name="Antonoiu B."/>
            <person name="Zidanic M."/>
            <person name="Strong C."/>
            <person name="Sun H."/>
            <person name="Lamar B."/>
            <person name="Yordan C."/>
            <person name="Ma P."/>
            <person name="Zhong J."/>
            <person name="Preston R."/>
            <person name="Vil D."/>
            <person name="Shekher M."/>
            <person name="Matero A."/>
            <person name="Shah R."/>
            <person name="Swaby I.K."/>
            <person name="O'Shaughnessy A."/>
            <person name="Rodriguez M."/>
            <person name="Hoffmann J."/>
            <person name="Till S."/>
            <person name="Granat S."/>
            <person name="Shohdy N."/>
            <person name="Hasegawa A."/>
            <person name="Hameed A."/>
            <person name="Lodhi M."/>
            <person name="Johnson A."/>
            <person name="Chen E."/>
            <person name="Marra M."/>
            <person name="Martienssen R."/>
            <person name="McCombie W.R."/>
        </authorList>
    </citation>
    <scope>NUCLEOTIDE SEQUENCE [LARGE SCALE GENOMIC DNA]</scope>
    <source>
        <strain>cv. Columbia</strain>
    </source>
</reference>